<dbReference type="Proteomes" id="UP000231134">
    <property type="component" value="Unassembled WGS sequence"/>
</dbReference>
<comment type="caution">
    <text evidence="1">The sequence shown here is derived from an EMBL/GenBank/DDBJ whole genome shotgun (WGS) entry which is preliminary data.</text>
</comment>
<evidence type="ECO:0000313" key="1">
    <source>
        <dbReference type="EMBL" id="PJJ41971.1"/>
    </source>
</evidence>
<keyword evidence="2" id="KW-1185">Reference proteome</keyword>
<dbReference type="EMBL" id="PGEX01000001">
    <property type="protein sequence ID" value="PJJ41971.1"/>
    <property type="molecule type" value="Genomic_DNA"/>
</dbReference>
<evidence type="ECO:0000313" key="2">
    <source>
        <dbReference type="Proteomes" id="UP000231134"/>
    </source>
</evidence>
<accession>A0A2M9A8B6</accession>
<dbReference type="OrthoDB" id="9801082at2"/>
<dbReference type="RefSeq" id="WP_100425870.1">
    <property type="nucleotide sequence ID" value="NZ_JAQXKX010000054.1"/>
</dbReference>
<dbReference type="AlphaFoldDB" id="A0A2M9A8B6"/>
<name>A0A2M9A8B6_9BACT</name>
<organism evidence="1 2">
    <name type="scientific">Hallerella succinigenes</name>
    <dbReference type="NCBI Taxonomy" id="1896222"/>
    <lineage>
        <taxon>Bacteria</taxon>
        <taxon>Pseudomonadati</taxon>
        <taxon>Fibrobacterota</taxon>
        <taxon>Fibrobacteria</taxon>
        <taxon>Fibrobacterales</taxon>
        <taxon>Fibrobacteraceae</taxon>
        <taxon>Hallerella</taxon>
    </lineage>
</organism>
<proteinExistence type="predicted"/>
<gene>
    <name evidence="1" type="ORF">BGX16_1984</name>
</gene>
<protein>
    <submittedName>
        <fullName evidence="1">Uncharacterized protein</fullName>
    </submittedName>
</protein>
<sequence>MIEYYPDSIYYPREAVEAKYAKGELDKIEQRLLGFAERHKNRVWAISKEDSATPSDEVLLDNLRAYLLVRGSLQPAADMADLIQEINKEVWYRNEEQKGRENPQEVAINWEEKFEKKWRQARMFESFVLIDKCKDKLVKILRSPAPKSED</sequence>
<reference evidence="1 2" key="1">
    <citation type="submission" date="2017-11" db="EMBL/GenBank/DDBJ databases">
        <title>Animal gut microbial communities from fecal samples from Wisconsin, USA.</title>
        <authorList>
            <person name="Neumann A."/>
        </authorList>
    </citation>
    <scope>NUCLEOTIDE SEQUENCE [LARGE SCALE GENOMIC DNA]</scope>
    <source>
        <strain evidence="1 2">UWS3</strain>
    </source>
</reference>